<name>A0A1G7GF92_9EURY</name>
<organism evidence="1 2">
    <name type="scientific">Halorientalis regularis</name>
    <dbReference type="NCBI Taxonomy" id="660518"/>
    <lineage>
        <taxon>Archaea</taxon>
        <taxon>Methanobacteriati</taxon>
        <taxon>Methanobacteriota</taxon>
        <taxon>Stenosarchaea group</taxon>
        <taxon>Halobacteria</taxon>
        <taxon>Halobacteriales</taxon>
        <taxon>Haloarculaceae</taxon>
        <taxon>Halorientalis</taxon>
    </lineage>
</organism>
<protein>
    <submittedName>
        <fullName evidence="1">Uncharacterized protein</fullName>
    </submittedName>
</protein>
<keyword evidence="2" id="KW-1185">Reference proteome</keyword>
<dbReference type="InterPro" id="IPR058418">
    <property type="entry name" value="DUF8105"/>
</dbReference>
<gene>
    <name evidence="1" type="ORF">SAMN05216218_10215</name>
</gene>
<dbReference type="AlphaFoldDB" id="A0A1G7GF92"/>
<reference evidence="2" key="1">
    <citation type="submission" date="2016-10" db="EMBL/GenBank/DDBJ databases">
        <authorList>
            <person name="Varghese N."/>
            <person name="Submissions S."/>
        </authorList>
    </citation>
    <scope>NUCLEOTIDE SEQUENCE [LARGE SCALE GENOMIC DNA]</scope>
    <source>
        <strain evidence="2">IBRC-M 10760</strain>
    </source>
</reference>
<evidence type="ECO:0000313" key="2">
    <source>
        <dbReference type="Proteomes" id="UP000199076"/>
    </source>
</evidence>
<accession>A0A1G7GF92</accession>
<dbReference type="Proteomes" id="UP000199076">
    <property type="component" value="Unassembled WGS sequence"/>
</dbReference>
<proteinExistence type="predicted"/>
<dbReference type="EMBL" id="FNBK01000002">
    <property type="protein sequence ID" value="SDE86765.1"/>
    <property type="molecule type" value="Genomic_DNA"/>
</dbReference>
<evidence type="ECO:0000313" key="1">
    <source>
        <dbReference type="EMBL" id="SDE86765.1"/>
    </source>
</evidence>
<sequence length="93" mass="10284">MAIGIQGSIPWAVLALKGRETMTEEFGMECPQCGNRTVRVDMPPEFPDTARLEEIILKAGRDEITVISFVCASCSFNLEREVTVKDSESDKST</sequence>
<dbReference type="Pfam" id="PF26407">
    <property type="entry name" value="DUF8105"/>
    <property type="match status" value="1"/>
</dbReference>